<dbReference type="VEuPathDB" id="FungiDB:TSTA_070940"/>
<comment type="subunit">
    <text evidence="9">Component of the Mediator complex.</text>
</comment>
<evidence type="ECO:0000313" key="11">
    <source>
        <dbReference type="Proteomes" id="UP000001745"/>
    </source>
</evidence>
<dbReference type="PANTHER" id="PTHR35784">
    <property type="entry name" value="MEDIATOR OF RNA POLYMERASE II TRANSCRIPTION SUBUNIT 5"/>
    <property type="match status" value="1"/>
</dbReference>
<keyword evidence="4 9" id="KW-0805">Transcription regulation</keyword>
<evidence type="ECO:0000256" key="3">
    <source>
        <dbReference type="ARBA" id="ARBA00020628"/>
    </source>
</evidence>
<accession>B8LUB6</accession>
<dbReference type="InParanoid" id="B8LUB6"/>
<organism evidence="10 11">
    <name type="scientific">Talaromyces stipitatus (strain ATCC 10500 / CBS 375.48 / QM 6759 / NRRL 1006)</name>
    <name type="common">Penicillium stipitatum</name>
    <dbReference type="NCBI Taxonomy" id="441959"/>
    <lineage>
        <taxon>Eukaryota</taxon>
        <taxon>Fungi</taxon>
        <taxon>Dikarya</taxon>
        <taxon>Ascomycota</taxon>
        <taxon>Pezizomycotina</taxon>
        <taxon>Eurotiomycetes</taxon>
        <taxon>Eurotiomycetidae</taxon>
        <taxon>Eurotiales</taxon>
        <taxon>Trichocomaceae</taxon>
        <taxon>Talaromyces</taxon>
        <taxon>Talaromyces sect. Talaromyces</taxon>
    </lineage>
</organism>
<comment type="subcellular location">
    <subcellularLocation>
        <location evidence="1 9">Nucleus</location>
    </subcellularLocation>
</comment>
<reference evidence="11" key="1">
    <citation type="journal article" date="2015" name="Genome Announc.">
        <title>Genome sequence of the AIDS-associated pathogen Penicillium marneffei (ATCC18224) and its near taxonomic relative Talaromyces stipitatus (ATCC10500).</title>
        <authorList>
            <person name="Nierman W.C."/>
            <person name="Fedorova-Abrams N.D."/>
            <person name="Andrianopoulos A."/>
        </authorList>
    </citation>
    <scope>NUCLEOTIDE SEQUENCE [LARGE SCALE GENOMIC DNA]</scope>
    <source>
        <strain evidence="11">ATCC 10500 / CBS 375.48 / QM 6759 / NRRL 1006</strain>
    </source>
</reference>
<sequence>MKPIEQWRKLLHECVSRRIEVDVFRRLVKILSRRAPLQQASLVNVLLGSQSITAEIFPYDPLIPRYATALRKLGLIRISTLLDGLRRQSFIEGQSTAVSDHDKSATEQNQKAVHRSTLMTDTRIVQDLIAPLSSTNLSFSTHDVQSIFMVTAEWILDVVRWHSGNISEDHQEGGLTSSPDALALFESLGILLVALSATAKGHDVLTSESAAEFKIPLGQALTAYLSTSATISLNLRNRLDSLQKGYQLYGGPASKDLDIQMMDGMNMNGLQFEASVLDGPVIDSRAGLYVYINALLVGRPLIDDEMLLSYLSNRYGGHQEVLIQELITATFDVLSNAMYRNESARNMFVFRSFLVNKLPPFLAGMAATSIEQIPMEMCISHALNRVDPNAFPSFSQMFEMQGNTVLSDVRQEFLFACALHRLIPETSIERLLGENPMQTLPVGGRYVKNDIVAQILSNQGVADRLISEIELMEGNAGAVVAAVTDVIHSLCEQKETVTLKGICNSLSRRPQVLDAMLLFRSPKSILQPLCTLLDSWKWDEDQGESQPVYDEFGSILLLVLAFKYRYDLSQYDLGVTASNSFVLKLLDRGSTSMKLAGLDAQQNKNVGAWISALFIAEGISEETMSSCSPQEFYLLVATLFSQTLGACEVGKLEFDTLKGGFEYLLEPFLLPSLVFALKWLGNYIWESSEADLLLLLKVLHALVKPNSISGEAEACHQMVLNITARSLEEQLKDVRTRLTGGRTDLHSDIQPSPHQDIQHEIQSLLDILDPYLSFQCNGNSRRSELDSWTTHADGICGVIRVTFQGLIMWSASAQMSMSPHTYTHRLILAGIRLSTASNVLSVLLDELKAQAEEASGSLDLAIDIAATLICVPMPESFAQEQTIYHPVDTTKEVFPRCLLLTLRQALMVQHQNVPKLAEKDPSRAEVIVRLTRRVNALLTPPAHVGTLDVTNIIDNMNLEAAAAAAAAGGDGLDLGNGNANGNTNNLGGAANESIDQILNNVVTATANNNDHGNEQHDLDTTGMDTSLDDILNAAHMGNPEFLDLDMDGMF</sequence>
<dbReference type="STRING" id="441959.B8LUB6"/>
<dbReference type="eggNOG" id="ENOG502R1HB">
    <property type="taxonomic scope" value="Eukaryota"/>
</dbReference>
<dbReference type="GO" id="GO:0016592">
    <property type="term" value="C:mediator complex"/>
    <property type="evidence" value="ECO:0007669"/>
    <property type="project" value="InterPro"/>
</dbReference>
<dbReference type="OrthoDB" id="5322661at2759"/>
<evidence type="ECO:0000256" key="5">
    <source>
        <dbReference type="ARBA" id="ARBA00023159"/>
    </source>
</evidence>
<dbReference type="InterPro" id="IPR014801">
    <property type="entry name" value="Mediator_Med5_fun"/>
</dbReference>
<keyword evidence="5 9" id="KW-0010">Activator</keyword>
<evidence type="ECO:0000313" key="10">
    <source>
        <dbReference type="EMBL" id="EED23689.1"/>
    </source>
</evidence>
<comment type="similarity">
    <text evidence="2 9">Belongs to the Mediator complex subunit 5 family.</text>
</comment>
<dbReference type="GO" id="GO:0003712">
    <property type="term" value="F:transcription coregulator activity"/>
    <property type="evidence" value="ECO:0007669"/>
    <property type="project" value="InterPro"/>
</dbReference>
<evidence type="ECO:0000256" key="6">
    <source>
        <dbReference type="ARBA" id="ARBA00023163"/>
    </source>
</evidence>
<dbReference type="HOGENOM" id="CLU_004096_0_0_1"/>
<dbReference type="GeneID" id="8104672"/>
<comment type="function">
    <text evidence="9">Component of the Mediator complex, a coactivator involved in the regulated transcription of nearly all RNA polymerase II-dependent genes. Mediator functions as a bridge to convey information from gene-specific regulatory proteins to the basal RNA polymerase II transcription machinery. Mediator is recruited to promoters by direct interactions with regulatory proteins and serves as a scaffold for the assembly of a functional preinitiation complex with RNA polymerase II and the general transcription factors.</text>
</comment>
<gene>
    <name evidence="9" type="primary">MED5</name>
    <name evidence="10" type="ORF">TSTA_070940</name>
</gene>
<dbReference type="Proteomes" id="UP000001745">
    <property type="component" value="Unassembled WGS sequence"/>
</dbReference>
<evidence type="ECO:0000256" key="8">
    <source>
        <dbReference type="ARBA" id="ARBA00031256"/>
    </source>
</evidence>
<dbReference type="PhylomeDB" id="B8LUB6"/>
<evidence type="ECO:0000256" key="2">
    <source>
        <dbReference type="ARBA" id="ARBA00008782"/>
    </source>
</evidence>
<keyword evidence="7 9" id="KW-0539">Nucleus</keyword>
<dbReference type="AlphaFoldDB" id="B8LUB6"/>
<proteinExistence type="inferred from homology"/>
<protein>
    <recommendedName>
        <fullName evidence="3 9">Mediator of RNA polymerase II transcription subunit 5</fullName>
    </recommendedName>
    <alternativeName>
        <fullName evidence="8 9">Mediator complex subunit 5</fullName>
    </alternativeName>
</protein>
<evidence type="ECO:0000256" key="9">
    <source>
        <dbReference type="RuleBase" id="RU364142"/>
    </source>
</evidence>
<evidence type="ECO:0000256" key="1">
    <source>
        <dbReference type="ARBA" id="ARBA00004123"/>
    </source>
</evidence>
<dbReference type="OMA" id="LYVYINA"/>
<evidence type="ECO:0000256" key="7">
    <source>
        <dbReference type="ARBA" id="ARBA00023242"/>
    </source>
</evidence>
<dbReference type="RefSeq" id="XP_002341076.1">
    <property type="nucleotide sequence ID" value="XM_002341035.1"/>
</dbReference>
<dbReference type="PANTHER" id="PTHR35784:SF1">
    <property type="entry name" value="MEDIATOR OF RNA POLYMERASE II TRANSCRIPTION SUBUNIT 5"/>
    <property type="match status" value="1"/>
</dbReference>
<dbReference type="Pfam" id="PF08689">
    <property type="entry name" value="Med5"/>
    <property type="match status" value="1"/>
</dbReference>
<dbReference type="GO" id="GO:0006357">
    <property type="term" value="P:regulation of transcription by RNA polymerase II"/>
    <property type="evidence" value="ECO:0007669"/>
    <property type="project" value="InterPro"/>
</dbReference>
<keyword evidence="6 9" id="KW-0804">Transcription</keyword>
<name>B8LUB6_TALSN</name>
<evidence type="ECO:0000256" key="4">
    <source>
        <dbReference type="ARBA" id="ARBA00023015"/>
    </source>
</evidence>
<keyword evidence="11" id="KW-1185">Reference proteome</keyword>
<dbReference type="EMBL" id="EQ962652">
    <property type="protein sequence ID" value="EED23689.1"/>
    <property type="molecule type" value="Genomic_DNA"/>
</dbReference>